<keyword evidence="5 8" id="KW-1133">Transmembrane helix</keyword>
<evidence type="ECO:0000256" key="4">
    <source>
        <dbReference type="ARBA" id="ARBA00022968"/>
    </source>
</evidence>
<accession>A0A0U1LRZ6</accession>
<dbReference type="OMA" id="WYLFVDA"/>
<dbReference type="GO" id="GO:0016020">
    <property type="term" value="C:membrane"/>
    <property type="evidence" value="ECO:0007669"/>
    <property type="project" value="UniProtKB-SubCell"/>
</dbReference>
<keyword evidence="6 8" id="KW-0472">Membrane</keyword>
<keyword evidence="10" id="KW-1185">Reference proteome</keyword>
<dbReference type="STRING" id="28573.A0A0U1LRZ6"/>
<evidence type="ECO:0008006" key="11">
    <source>
        <dbReference type="Google" id="ProtNLM"/>
    </source>
</evidence>
<dbReference type="AlphaFoldDB" id="A0A0U1LRZ6"/>
<evidence type="ECO:0000256" key="2">
    <source>
        <dbReference type="ARBA" id="ARBA00006462"/>
    </source>
</evidence>
<dbReference type="Gene3D" id="3.90.550.50">
    <property type="match status" value="1"/>
</dbReference>
<feature type="transmembrane region" description="Helical" evidence="8">
    <location>
        <begin position="35"/>
        <end position="55"/>
    </location>
</feature>
<evidence type="ECO:0000256" key="8">
    <source>
        <dbReference type="SAM" id="Phobius"/>
    </source>
</evidence>
<sequence length="499" mass="57236">MLRSPLWQALHWTEGPWKLPNMQHSRLFPTVSRNVFNIIVALFLLSLVLLSLSAFHNGTLGDSLLVRPGSNANPSQQQAQSSPPQTTDRRCSAVPDLPNVAVAIKTGANVIYDKLPMQLLARLQCADDPLIFSDLAQTLGPHQVYDALADVAANIKSGPDFDYYRQLQEYQKSGQDLRVLRDARPPAWKLDRYKFIHILKKTWEMRPGHDWYIFLEGDTYFLWTNVMLWLQQLDPNLPQYLGQQSYLKNEPFAHGGSGIVISREAMSQVFDNDPDITSRYDELAQKESYGDFVLMKALQEKGINLTPYKPMFQGERPNAVRFGPGRPSGERSWCQPLLSLHHVTPGDVDALWQYEQQRQDPTQPILYADMYQQFMAPSLPRDSDDREDWYNLSDDAHIKPPGEKAERPIPEDEMTLVQEQAYQSYDKCAAACAEYHRCMQYSYDFLAQKCSYSFSYRLGEKRPPTSDGRRHKSGWMLAKINKDIEENGCTSLEWEGFHA</sequence>
<proteinExistence type="inferred from homology"/>
<dbReference type="OrthoDB" id="414175at2759"/>
<dbReference type="InterPro" id="IPR026050">
    <property type="entry name" value="C1GALT1/C1GALT1_chp1"/>
</dbReference>
<dbReference type="PANTHER" id="PTHR23033">
    <property type="entry name" value="BETA1,3-GALACTOSYLTRANSFERASE"/>
    <property type="match status" value="1"/>
</dbReference>
<protein>
    <recommendedName>
        <fullName evidence="11">Apple domain-containing protein</fullName>
    </recommendedName>
</protein>
<gene>
    <name evidence="9" type="ORF">PISL3812_03176</name>
</gene>
<comment type="similarity">
    <text evidence="2">Belongs to the glycosyltransferase 31 family. Beta3-Gal-T subfamily.</text>
</comment>
<keyword evidence="3 8" id="KW-0812">Transmembrane</keyword>
<evidence type="ECO:0000256" key="6">
    <source>
        <dbReference type="ARBA" id="ARBA00023136"/>
    </source>
</evidence>
<evidence type="ECO:0000313" key="9">
    <source>
        <dbReference type="EMBL" id="CRG86173.1"/>
    </source>
</evidence>
<dbReference type="EMBL" id="CVMT01000002">
    <property type="protein sequence ID" value="CRG86173.1"/>
    <property type="molecule type" value="Genomic_DNA"/>
</dbReference>
<feature type="region of interest" description="Disordered" evidence="7">
    <location>
        <begin position="66"/>
        <end position="92"/>
    </location>
</feature>
<dbReference type="PANTHER" id="PTHR23033:SF47">
    <property type="entry name" value="APPLE DOMAIN-CONTAINING PROTEIN-RELATED"/>
    <property type="match status" value="1"/>
</dbReference>
<keyword evidence="4" id="KW-0735">Signal-anchor</keyword>
<evidence type="ECO:0000256" key="3">
    <source>
        <dbReference type="ARBA" id="ARBA00022692"/>
    </source>
</evidence>
<evidence type="ECO:0000256" key="1">
    <source>
        <dbReference type="ARBA" id="ARBA00004606"/>
    </source>
</evidence>
<reference evidence="9 10" key="1">
    <citation type="submission" date="2015-04" db="EMBL/GenBank/DDBJ databases">
        <authorList>
            <person name="Syromyatnikov M.Y."/>
            <person name="Popov V.N."/>
        </authorList>
    </citation>
    <scope>NUCLEOTIDE SEQUENCE [LARGE SCALE GENOMIC DNA]</scope>
    <source>
        <strain evidence="9">WF-38-12</strain>
    </source>
</reference>
<evidence type="ECO:0000256" key="5">
    <source>
        <dbReference type="ARBA" id="ARBA00022989"/>
    </source>
</evidence>
<name>A0A0U1LRZ6_TALIS</name>
<dbReference type="Proteomes" id="UP000054383">
    <property type="component" value="Unassembled WGS sequence"/>
</dbReference>
<feature type="compositionally biased region" description="Low complexity" evidence="7">
    <location>
        <begin position="70"/>
        <end position="85"/>
    </location>
</feature>
<comment type="subcellular location">
    <subcellularLocation>
        <location evidence="1">Membrane</location>
        <topology evidence="1">Single-pass type II membrane protein</topology>
    </subcellularLocation>
</comment>
<evidence type="ECO:0000313" key="10">
    <source>
        <dbReference type="Proteomes" id="UP000054383"/>
    </source>
</evidence>
<evidence type="ECO:0000256" key="7">
    <source>
        <dbReference type="SAM" id="MobiDB-lite"/>
    </source>
</evidence>
<organism evidence="9 10">
    <name type="scientific">Talaromyces islandicus</name>
    <name type="common">Penicillium islandicum</name>
    <dbReference type="NCBI Taxonomy" id="28573"/>
    <lineage>
        <taxon>Eukaryota</taxon>
        <taxon>Fungi</taxon>
        <taxon>Dikarya</taxon>
        <taxon>Ascomycota</taxon>
        <taxon>Pezizomycotina</taxon>
        <taxon>Eurotiomycetes</taxon>
        <taxon>Eurotiomycetidae</taxon>
        <taxon>Eurotiales</taxon>
        <taxon>Trichocomaceae</taxon>
        <taxon>Talaromyces</taxon>
        <taxon>Talaromyces sect. Islandici</taxon>
    </lineage>
</organism>